<keyword evidence="2 7" id="KW-1133">Transmembrane helix</keyword>
<dbReference type="CDD" id="cd06225">
    <property type="entry name" value="HAMP"/>
    <property type="match status" value="1"/>
</dbReference>
<feature type="domain" description="HAMP" evidence="9">
    <location>
        <begin position="308"/>
        <end position="352"/>
    </location>
</feature>
<dbReference type="InterPro" id="IPR004090">
    <property type="entry name" value="Chemotax_Me-accpt_rcpt"/>
</dbReference>
<feature type="coiled-coil region" evidence="6">
    <location>
        <begin position="344"/>
        <end position="389"/>
    </location>
</feature>
<keyword evidence="6" id="KW-0175">Coiled coil</keyword>
<feature type="domain" description="Methyl-accepting transducer" evidence="8">
    <location>
        <begin position="351"/>
        <end position="580"/>
    </location>
</feature>
<reference evidence="10 11" key="1">
    <citation type="submission" date="2020-08" db="EMBL/GenBank/DDBJ databases">
        <title>Whole genome shotgun sequence of Actinoplanes ianthinogenes NBRC 13996.</title>
        <authorList>
            <person name="Komaki H."/>
            <person name="Tamura T."/>
        </authorList>
    </citation>
    <scope>NUCLEOTIDE SEQUENCE [LARGE SCALE GENOMIC DNA]</scope>
    <source>
        <strain evidence="10 11">NBRC 13996</strain>
    </source>
</reference>
<feature type="transmembrane region" description="Helical" evidence="7">
    <location>
        <begin position="275"/>
        <end position="297"/>
    </location>
</feature>
<evidence type="ECO:0000259" key="9">
    <source>
        <dbReference type="PROSITE" id="PS50885"/>
    </source>
</evidence>
<dbReference type="InterPro" id="IPR004089">
    <property type="entry name" value="MCPsignal_dom"/>
</dbReference>
<dbReference type="RefSeq" id="WP_212846951.1">
    <property type="nucleotide sequence ID" value="NZ_AP023356.1"/>
</dbReference>
<evidence type="ECO:0000313" key="11">
    <source>
        <dbReference type="Proteomes" id="UP000676967"/>
    </source>
</evidence>
<dbReference type="Proteomes" id="UP000676967">
    <property type="component" value="Chromosome"/>
</dbReference>
<feature type="transmembrane region" description="Helical" evidence="7">
    <location>
        <begin position="15"/>
        <end position="36"/>
    </location>
</feature>
<evidence type="ECO:0000313" key="10">
    <source>
        <dbReference type="EMBL" id="BCJ40256.1"/>
    </source>
</evidence>
<name>A0ABM7LLW4_9ACTN</name>
<dbReference type="InterPro" id="IPR003660">
    <property type="entry name" value="HAMP_dom"/>
</dbReference>
<evidence type="ECO:0000259" key="8">
    <source>
        <dbReference type="PROSITE" id="PS50111"/>
    </source>
</evidence>
<dbReference type="PROSITE" id="PS50885">
    <property type="entry name" value="HAMP"/>
    <property type="match status" value="1"/>
</dbReference>
<dbReference type="Pfam" id="PF00015">
    <property type="entry name" value="MCPsignal"/>
    <property type="match status" value="1"/>
</dbReference>
<keyword evidence="1 7" id="KW-0812">Transmembrane</keyword>
<evidence type="ECO:0008006" key="12">
    <source>
        <dbReference type="Google" id="ProtNLM"/>
    </source>
</evidence>
<gene>
    <name evidence="10" type="ORF">Aiant_09130</name>
</gene>
<dbReference type="EMBL" id="AP023356">
    <property type="protein sequence ID" value="BCJ40256.1"/>
    <property type="molecule type" value="Genomic_DNA"/>
</dbReference>
<keyword evidence="3 5" id="KW-0807">Transducer</keyword>
<accession>A0ABM7LLW4</accession>
<evidence type="ECO:0000256" key="4">
    <source>
        <dbReference type="ARBA" id="ARBA00029447"/>
    </source>
</evidence>
<dbReference type="PANTHER" id="PTHR32089:SF112">
    <property type="entry name" value="LYSOZYME-LIKE PROTEIN-RELATED"/>
    <property type="match status" value="1"/>
</dbReference>
<comment type="similarity">
    <text evidence="4">Belongs to the methyl-accepting chemotaxis (MCP) protein family.</text>
</comment>
<dbReference type="SMART" id="SM00283">
    <property type="entry name" value="MA"/>
    <property type="match status" value="1"/>
</dbReference>
<keyword evidence="7" id="KW-0472">Membrane</keyword>
<dbReference type="Gene3D" id="1.10.287.950">
    <property type="entry name" value="Methyl-accepting chemotaxis protein"/>
    <property type="match status" value="1"/>
</dbReference>
<evidence type="ECO:0000256" key="6">
    <source>
        <dbReference type="SAM" id="Coils"/>
    </source>
</evidence>
<dbReference type="InterPro" id="IPR007892">
    <property type="entry name" value="CHASE4"/>
</dbReference>
<dbReference type="PROSITE" id="PS50111">
    <property type="entry name" value="CHEMOTAXIS_TRANSDUC_2"/>
    <property type="match status" value="1"/>
</dbReference>
<protein>
    <recommendedName>
        <fullName evidence="12">Methyl-accepting chemotaxis protein</fullName>
    </recommendedName>
</protein>
<evidence type="ECO:0000256" key="5">
    <source>
        <dbReference type="PROSITE-ProRule" id="PRU00284"/>
    </source>
</evidence>
<evidence type="ECO:0000256" key="3">
    <source>
        <dbReference type="ARBA" id="ARBA00023224"/>
    </source>
</evidence>
<dbReference type="PRINTS" id="PR00260">
    <property type="entry name" value="CHEMTRNSDUCR"/>
</dbReference>
<dbReference type="PANTHER" id="PTHR32089">
    <property type="entry name" value="METHYL-ACCEPTING CHEMOTAXIS PROTEIN MCPB"/>
    <property type="match status" value="1"/>
</dbReference>
<evidence type="ECO:0000256" key="1">
    <source>
        <dbReference type="ARBA" id="ARBA00022692"/>
    </source>
</evidence>
<dbReference type="Gene3D" id="6.10.340.10">
    <property type="match status" value="1"/>
</dbReference>
<proteinExistence type="inferred from homology"/>
<evidence type="ECO:0000256" key="2">
    <source>
        <dbReference type="ARBA" id="ARBA00022989"/>
    </source>
</evidence>
<keyword evidence="11" id="KW-1185">Reference proteome</keyword>
<evidence type="ECO:0000256" key="7">
    <source>
        <dbReference type="SAM" id="Phobius"/>
    </source>
</evidence>
<sequence>MIHRFLGWLRVPGRLPLLSLIAAILLVTFVPLWVITTRAFDNLEQRENLSEAEELRVAVESQLQRLSDFGLTNSIWTASYDDIRRGDRKSWEIDLPASVLGPRYGMTAAIGTDLAGNVKVGGAIDGSAYAPLPSALRDPATLRGLFAPDGKAGAGVCGVTSVTGTPTEFCGFPAYPDAGSPGNPSGGILLFRALDAAALADLSGQTGDNLALRPAPREGKRHPDLTGSFGAMVVTTAVVGDLEAVDCTFTGVDGASFTLEVLVDRPIRALAEQTLLLIGVILLAAMIILKVAAGRIIRGGVGAHVRPLQKAVERIMKSGDLHTRVPRTGLPDLDRLGDSINDMLGALERNERDLAESHARQERERTEQLAVQEQERQDALQRVQAESNQIIGSVAYQLSDAVREVDAVRASVHDINAGAATAHGATEQMAEHATQADRAAEALSVSLPATSEMVKMIASIAGETRMLALNATIEAARAGEAGLGFAVVADEVRKLADNTAESTERITATLGALTTSATDVSRAVATMTDTIGSVRSAIEQVRAVADGQQHSISGLVNQVQTAISQIENLGDRKETDAELF</sequence>
<organism evidence="10 11">
    <name type="scientific">Actinoplanes ianthinogenes</name>
    <dbReference type="NCBI Taxonomy" id="122358"/>
    <lineage>
        <taxon>Bacteria</taxon>
        <taxon>Bacillati</taxon>
        <taxon>Actinomycetota</taxon>
        <taxon>Actinomycetes</taxon>
        <taxon>Micromonosporales</taxon>
        <taxon>Micromonosporaceae</taxon>
        <taxon>Actinoplanes</taxon>
    </lineage>
</organism>
<dbReference type="Pfam" id="PF05228">
    <property type="entry name" value="CHASE4"/>
    <property type="match status" value="1"/>
</dbReference>
<dbReference type="SUPFAM" id="SSF58104">
    <property type="entry name" value="Methyl-accepting chemotaxis protein (MCP) signaling domain"/>
    <property type="match status" value="1"/>
</dbReference>